<evidence type="ECO:0000256" key="2">
    <source>
        <dbReference type="ARBA" id="ARBA00023125"/>
    </source>
</evidence>
<keyword evidence="2" id="KW-0238">DNA-binding</keyword>
<organism evidence="5 6">
    <name type="scientific">Desulfoscipio geothermicus DSM 3669</name>
    <dbReference type="NCBI Taxonomy" id="1121426"/>
    <lineage>
        <taxon>Bacteria</taxon>
        <taxon>Bacillati</taxon>
        <taxon>Bacillota</taxon>
        <taxon>Clostridia</taxon>
        <taxon>Eubacteriales</taxon>
        <taxon>Desulfallaceae</taxon>
        <taxon>Desulfoscipio</taxon>
    </lineage>
</organism>
<dbReference type="InterPro" id="IPR000524">
    <property type="entry name" value="Tscrpt_reg_HTH_GntR"/>
</dbReference>
<dbReference type="InterPro" id="IPR036390">
    <property type="entry name" value="WH_DNA-bd_sf"/>
</dbReference>
<keyword evidence="3" id="KW-0804">Transcription</keyword>
<evidence type="ECO:0000256" key="1">
    <source>
        <dbReference type="ARBA" id="ARBA00023015"/>
    </source>
</evidence>
<protein>
    <submittedName>
        <fullName evidence="5">GntR family transcriptional regulator</fullName>
    </submittedName>
</protein>
<dbReference type="GO" id="GO:0003700">
    <property type="term" value="F:DNA-binding transcription factor activity"/>
    <property type="evidence" value="ECO:0007669"/>
    <property type="project" value="InterPro"/>
</dbReference>
<dbReference type="InterPro" id="IPR036388">
    <property type="entry name" value="WH-like_DNA-bd_sf"/>
</dbReference>
<accession>A0A1I6E3V1</accession>
<name>A0A1I6E3V1_9FIRM</name>
<dbReference type="Gene3D" id="1.10.10.10">
    <property type="entry name" value="Winged helix-like DNA-binding domain superfamily/Winged helix DNA-binding domain"/>
    <property type="match status" value="1"/>
</dbReference>
<dbReference type="EMBL" id="FOYM01000025">
    <property type="protein sequence ID" value="SFR12403.1"/>
    <property type="molecule type" value="Genomic_DNA"/>
</dbReference>
<gene>
    <name evidence="5" type="ORF">SAMN05660706_12521</name>
</gene>
<dbReference type="OrthoDB" id="457376at2"/>
<dbReference type="InterPro" id="IPR011663">
    <property type="entry name" value="UTRA"/>
</dbReference>
<evidence type="ECO:0000256" key="3">
    <source>
        <dbReference type="ARBA" id="ARBA00023163"/>
    </source>
</evidence>
<evidence type="ECO:0000259" key="4">
    <source>
        <dbReference type="PROSITE" id="PS50949"/>
    </source>
</evidence>
<dbReference type="PANTHER" id="PTHR44846:SF17">
    <property type="entry name" value="GNTR-FAMILY TRANSCRIPTIONAL REGULATOR"/>
    <property type="match status" value="1"/>
</dbReference>
<dbReference type="SUPFAM" id="SSF46785">
    <property type="entry name" value="Winged helix' DNA-binding domain"/>
    <property type="match status" value="1"/>
</dbReference>
<feature type="domain" description="HTH gntR-type" evidence="4">
    <location>
        <begin position="4"/>
        <end position="74"/>
    </location>
</feature>
<evidence type="ECO:0000313" key="5">
    <source>
        <dbReference type="EMBL" id="SFR12403.1"/>
    </source>
</evidence>
<sequence>MAKARKWEQIAHTLRQQILSGKLKPGQDFPTNLELMKMFEVHAATIQQAVNALIAEGLVVSAGSSSARRTVYKPPERSVRAGGFLTEAGEQGKQEVLQLKLLDTLDNVPEAVRKQLNAPALLYRTRQWKNGVAVAVSESYLPGILPLKAFEKKLADPSVELYNLMKKHGFNPVTCRESLIASPPTQEEQEILQMPRLTTWPVVRITRLVYDPDGNVLEYCLLTDRADCYEFVYEFNL</sequence>
<dbReference type="SMART" id="SM00866">
    <property type="entry name" value="UTRA"/>
    <property type="match status" value="1"/>
</dbReference>
<dbReference type="GO" id="GO:0003677">
    <property type="term" value="F:DNA binding"/>
    <property type="evidence" value="ECO:0007669"/>
    <property type="project" value="UniProtKB-KW"/>
</dbReference>
<dbReference type="Proteomes" id="UP000199584">
    <property type="component" value="Unassembled WGS sequence"/>
</dbReference>
<dbReference type="Gene3D" id="3.40.1410.10">
    <property type="entry name" value="Chorismate lyase-like"/>
    <property type="match status" value="1"/>
</dbReference>
<reference evidence="6" key="1">
    <citation type="submission" date="2016-10" db="EMBL/GenBank/DDBJ databases">
        <authorList>
            <person name="Varghese N."/>
            <person name="Submissions S."/>
        </authorList>
    </citation>
    <scope>NUCLEOTIDE SEQUENCE [LARGE SCALE GENOMIC DNA]</scope>
    <source>
        <strain evidence="6">DSM 3669</strain>
    </source>
</reference>
<dbReference type="CDD" id="cd07377">
    <property type="entry name" value="WHTH_GntR"/>
    <property type="match status" value="1"/>
</dbReference>
<dbReference type="PANTHER" id="PTHR44846">
    <property type="entry name" value="MANNOSYL-D-GLYCERATE TRANSPORT/METABOLISM SYSTEM REPRESSOR MNGR-RELATED"/>
    <property type="match status" value="1"/>
</dbReference>
<dbReference type="PROSITE" id="PS50949">
    <property type="entry name" value="HTH_GNTR"/>
    <property type="match status" value="1"/>
</dbReference>
<dbReference type="GO" id="GO:0045892">
    <property type="term" value="P:negative regulation of DNA-templated transcription"/>
    <property type="evidence" value="ECO:0007669"/>
    <property type="project" value="TreeGrafter"/>
</dbReference>
<dbReference type="InterPro" id="IPR050679">
    <property type="entry name" value="Bact_HTH_transcr_reg"/>
</dbReference>
<evidence type="ECO:0000313" key="6">
    <source>
        <dbReference type="Proteomes" id="UP000199584"/>
    </source>
</evidence>
<dbReference type="AlphaFoldDB" id="A0A1I6E3V1"/>
<dbReference type="STRING" id="39060.SAMN05660706_12521"/>
<keyword evidence="1" id="KW-0805">Transcription regulation</keyword>
<dbReference type="Pfam" id="PF07702">
    <property type="entry name" value="UTRA"/>
    <property type="match status" value="1"/>
</dbReference>
<dbReference type="RefSeq" id="WP_092485574.1">
    <property type="nucleotide sequence ID" value="NZ_FOYM01000025.1"/>
</dbReference>
<dbReference type="Pfam" id="PF00392">
    <property type="entry name" value="GntR"/>
    <property type="match status" value="1"/>
</dbReference>
<dbReference type="InterPro" id="IPR028978">
    <property type="entry name" value="Chorismate_lyase_/UTRA_dom_sf"/>
</dbReference>
<dbReference type="SUPFAM" id="SSF64288">
    <property type="entry name" value="Chorismate lyase-like"/>
    <property type="match status" value="1"/>
</dbReference>
<keyword evidence="6" id="KW-1185">Reference proteome</keyword>
<dbReference type="SMART" id="SM00345">
    <property type="entry name" value="HTH_GNTR"/>
    <property type="match status" value="1"/>
</dbReference>
<proteinExistence type="predicted"/>